<reference evidence="1" key="1">
    <citation type="submission" date="2022-03" db="EMBL/GenBank/DDBJ databases">
        <authorList>
            <person name="Lindestad O."/>
        </authorList>
    </citation>
    <scope>NUCLEOTIDE SEQUENCE</scope>
</reference>
<accession>A0A8S4QH95</accession>
<name>A0A8S4QH95_9NEOP</name>
<dbReference type="Proteomes" id="UP000838756">
    <property type="component" value="Unassembled WGS sequence"/>
</dbReference>
<sequence length="92" mass="10607">MRTSVEEPELSDIAERVKLKMGGAHCLENRWTLGFQGAGMATPHRKTQRWLARNEVNSRHQSRWEPLETNGPGSWILELPTKYLCDDDDDEI</sequence>
<organism evidence="1 2">
    <name type="scientific">Pararge aegeria aegeria</name>
    <dbReference type="NCBI Taxonomy" id="348720"/>
    <lineage>
        <taxon>Eukaryota</taxon>
        <taxon>Metazoa</taxon>
        <taxon>Ecdysozoa</taxon>
        <taxon>Arthropoda</taxon>
        <taxon>Hexapoda</taxon>
        <taxon>Insecta</taxon>
        <taxon>Pterygota</taxon>
        <taxon>Neoptera</taxon>
        <taxon>Endopterygota</taxon>
        <taxon>Lepidoptera</taxon>
        <taxon>Glossata</taxon>
        <taxon>Ditrysia</taxon>
        <taxon>Papilionoidea</taxon>
        <taxon>Nymphalidae</taxon>
        <taxon>Satyrinae</taxon>
        <taxon>Satyrini</taxon>
        <taxon>Parargina</taxon>
        <taxon>Pararge</taxon>
    </lineage>
</organism>
<keyword evidence="2" id="KW-1185">Reference proteome</keyword>
<evidence type="ECO:0000313" key="2">
    <source>
        <dbReference type="Proteomes" id="UP000838756"/>
    </source>
</evidence>
<gene>
    <name evidence="1" type="primary">jg23259</name>
    <name evidence="1" type="ORF">PAEG_LOCUS1840</name>
</gene>
<dbReference type="AlphaFoldDB" id="A0A8S4QH95"/>
<dbReference type="EMBL" id="CAKXAJ010005892">
    <property type="protein sequence ID" value="CAH2209441.1"/>
    <property type="molecule type" value="Genomic_DNA"/>
</dbReference>
<protein>
    <submittedName>
        <fullName evidence="1">Jg23259 protein</fullName>
    </submittedName>
</protein>
<dbReference type="OrthoDB" id="6938669at2759"/>
<proteinExistence type="predicted"/>
<comment type="caution">
    <text evidence="1">The sequence shown here is derived from an EMBL/GenBank/DDBJ whole genome shotgun (WGS) entry which is preliminary data.</text>
</comment>
<evidence type="ECO:0000313" key="1">
    <source>
        <dbReference type="EMBL" id="CAH2209441.1"/>
    </source>
</evidence>